<keyword evidence="2" id="KW-0812">Transmembrane</keyword>
<organism evidence="3 4">
    <name type="scientific">Durusdinium trenchii</name>
    <dbReference type="NCBI Taxonomy" id="1381693"/>
    <lineage>
        <taxon>Eukaryota</taxon>
        <taxon>Sar</taxon>
        <taxon>Alveolata</taxon>
        <taxon>Dinophyceae</taxon>
        <taxon>Suessiales</taxon>
        <taxon>Symbiodiniaceae</taxon>
        <taxon>Durusdinium</taxon>
    </lineage>
</organism>
<keyword evidence="4" id="KW-1185">Reference proteome</keyword>
<feature type="non-terminal residue" evidence="3">
    <location>
        <position position="1"/>
    </location>
</feature>
<feature type="region of interest" description="Disordered" evidence="1">
    <location>
        <begin position="325"/>
        <end position="395"/>
    </location>
</feature>
<dbReference type="EMBL" id="CAXAMM010040279">
    <property type="protein sequence ID" value="CAK9092226.1"/>
    <property type="molecule type" value="Genomic_DNA"/>
</dbReference>
<accession>A0ABP0QYN9</accession>
<comment type="caution">
    <text evidence="3">The sequence shown here is derived from an EMBL/GenBank/DDBJ whole genome shotgun (WGS) entry which is preliminary data.</text>
</comment>
<evidence type="ECO:0008006" key="5">
    <source>
        <dbReference type="Google" id="ProtNLM"/>
    </source>
</evidence>
<reference evidence="3 4" key="1">
    <citation type="submission" date="2024-02" db="EMBL/GenBank/DDBJ databases">
        <authorList>
            <person name="Chen Y."/>
            <person name="Shah S."/>
            <person name="Dougan E. K."/>
            <person name="Thang M."/>
            <person name="Chan C."/>
        </authorList>
    </citation>
    <scope>NUCLEOTIDE SEQUENCE [LARGE SCALE GENOMIC DNA]</scope>
</reference>
<keyword evidence="2" id="KW-1133">Transmembrane helix</keyword>
<feature type="transmembrane region" description="Helical" evidence="2">
    <location>
        <begin position="1243"/>
        <end position="1260"/>
    </location>
</feature>
<name>A0ABP0QYN9_9DINO</name>
<evidence type="ECO:0000256" key="1">
    <source>
        <dbReference type="SAM" id="MobiDB-lite"/>
    </source>
</evidence>
<dbReference type="Proteomes" id="UP001642464">
    <property type="component" value="Unassembled WGS sequence"/>
</dbReference>
<evidence type="ECO:0000256" key="2">
    <source>
        <dbReference type="SAM" id="Phobius"/>
    </source>
</evidence>
<gene>
    <name evidence="3" type="ORF">SCF082_LOCUS43409</name>
</gene>
<feature type="compositionally biased region" description="Basic and acidic residues" evidence="1">
    <location>
        <begin position="325"/>
        <end position="336"/>
    </location>
</feature>
<protein>
    <recommendedName>
        <fullName evidence="5">Ubiquitinyl hydrolase 1</fullName>
    </recommendedName>
</protein>
<evidence type="ECO:0000313" key="3">
    <source>
        <dbReference type="EMBL" id="CAK9092226.1"/>
    </source>
</evidence>
<keyword evidence="2" id="KW-0472">Membrane</keyword>
<proteinExistence type="predicted"/>
<evidence type="ECO:0000313" key="4">
    <source>
        <dbReference type="Proteomes" id="UP001642464"/>
    </source>
</evidence>
<sequence>DFAFPPLPAPVEVPPYDETPRAERTLKKEMSCSMLQNPEDVSKLLDEIKQTNIVKQAKREKIKNEQTRDAILPNPKITRKIVKYADMVAQNGFYLDIGDALLLGEDHKKDVILGVHASDVEGGLWLRDLQQHVSSWVPGLEPKSKEPTIQRSSPDTWVIISVNAEFNTSELHNHYMPGWFREQLPPEQYNALTVETLAAEKIQITQLQANIEKLMQVDVEDLEDEDRLERCTSFRKSCYESGVAFLEVPADGNCLIWSFRTLYMGIQHCRQRSEADARKEQRLFRTWLKNLWLQRKDSPPWQIVWHALCWELVEEHEQQIEKARLAKVKKEPESEKPVTTPTKAPARPEPSQEASQKKLSTPPRVSDPRKRKVIQTGKAQAASGFGPKDPDHELKAPGCAEQYFLEPKVPSLRTMTTETFEKAMKTNKAMREFSEKVCQSLKRPKEEPKELVGKIELVEDDEEEQEKNDLEMDDWDGNKKRRRTGKFNRTCQKKVVTSKEQKHTAVSKWLAGKGLTYQVFVLKHRKVATMSRAWLCHNEGFVLFKKKLLDRTIFDSHCKGCTLALDECQITLESVDNFEADFQDPGKSAEMAEKLEEDPKQIDEAKKTRKRKLKDEELLLEYKRCIDYVAKTGGAEIEIEEASEPPSVLYYKCKICKNKANPEGKMNYLGPPKFNAVKFYLHQHLECPTHVRNRNRLQLLQAPPEEGSSDDRCPGYWVSEQNPSPTGSLYHYQTEFQLWCTNAKIDGELTRHQYFCDFAKGEWYCRHRSCSGRMSQDRQPCVACQSLGECSSVQRQVFRFATKWYAGLLLNKRLFRPSQEVDDFVAKLQNTAFGSRCSMWSSLLKLDNSELQQWTRRSFAKNGEATENLARFVDSVVSPSLRVHVSSIDCQMRSLFEQFSAAIDTNQLSELKQVNLKLASAILHGTLDKNSVMQGLLAQCLTGLEKRERGILSNRGRLPNQTATERSIVEEASLNLALLGGNRRLAQSLGQNLTLPRVRTEDLPQHGLPNPMLALHSSHQEQLISNVDMLDQLYHRSPTMPKRRLIMAIDHTYLEPVLVQARIKGVAGTIGGPWSPGQEEHCFVETGSVDRATLKVGRATMMLECLVWDPESTKKQCYSLASMPMSLKRSKKVDMTLVKEGNLEMATVLGRILESSADIVKGVTFDAHQSHTLFRQLLFGQLDQISPADQEHIRQSPFWKDCTYRALPPHSLPRLPAQICLHEGSAVWPLPGPCALSVLLNDILLFVFIFIVSCSFYSYVT</sequence>